<name>W2NRC6_PHYNI</name>
<dbReference type="Proteomes" id="UP000054532">
    <property type="component" value="Unassembled WGS sequence"/>
</dbReference>
<reference evidence="1" key="1">
    <citation type="submission" date="2013-11" db="EMBL/GenBank/DDBJ databases">
        <title>The Genome Sequence of Phytophthora parasitica IAC_01/95.</title>
        <authorList>
            <consortium name="The Broad Institute Genomics Platform"/>
            <person name="Russ C."/>
            <person name="Tyler B."/>
            <person name="Panabieres F."/>
            <person name="Shan W."/>
            <person name="Tripathy S."/>
            <person name="Grunwald N."/>
            <person name="Machado M."/>
            <person name="Johnson C.S."/>
            <person name="Arredondo F."/>
            <person name="Hong C."/>
            <person name="Coffey M."/>
            <person name="Young S.K."/>
            <person name="Zeng Q."/>
            <person name="Gargeya S."/>
            <person name="Fitzgerald M."/>
            <person name="Abouelleil A."/>
            <person name="Alvarado L."/>
            <person name="Chapman S.B."/>
            <person name="Gainer-Dewar J."/>
            <person name="Goldberg J."/>
            <person name="Griggs A."/>
            <person name="Gujja S."/>
            <person name="Hansen M."/>
            <person name="Howarth C."/>
            <person name="Imamovic A."/>
            <person name="Ireland A."/>
            <person name="Larimer J."/>
            <person name="McCowan C."/>
            <person name="Murphy C."/>
            <person name="Pearson M."/>
            <person name="Poon T.W."/>
            <person name="Priest M."/>
            <person name="Roberts A."/>
            <person name="Saif S."/>
            <person name="Shea T."/>
            <person name="Sykes S."/>
            <person name="Wortman J."/>
            <person name="Nusbaum C."/>
            <person name="Birren B."/>
        </authorList>
    </citation>
    <scope>NUCLEOTIDE SEQUENCE [LARGE SCALE GENOMIC DNA]</scope>
    <source>
        <strain evidence="1">IAC_01/95</strain>
    </source>
</reference>
<accession>W2NRC6</accession>
<dbReference type="AlphaFoldDB" id="W2NRC6"/>
<gene>
    <name evidence="1" type="ORF">L914_04922</name>
</gene>
<protein>
    <submittedName>
        <fullName evidence="1">Uncharacterized protein</fullName>
    </submittedName>
</protein>
<proteinExistence type="predicted"/>
<organism evidence="1">
    <name type="scientific">Phytophthora nicotianae</name>
    <name type="common">Potato buckeye rot agent</name>
    <name type="synonym">Phytophthora parasitica</name>
    <dbReference type="NCBI Taxonomy" id="4792"/>
    <lineage>
        <taxon>Eukaryota</taxon>
        <taxon>Sar</taxon>
        <taxon>Stramenopiles</taxon>
        <taxon>Oomycota</taxon>
        <taxon>Peronosporomycetes</taxon>
        <taxon>Peronosporales</taxon>
        <taxon>Peronosporaceae</taxon>
        <taxon>Phytophthora</taxon>
    </lineage>
</organism>
<dbReference type="EMBL" id="KI691847">
    <property type="protein sequence ID" value="ETM51181.1"/>
    <property type="molecule type" value="Genomic_DNA"/>
</dbReference>
<evidence type="ECO:0000313" key="1">
    <source>
        <dbReference type="EMBL" id="ETM51181.1"/>
    </source>
</evidence>
<sequence>MKKFLLQDSSNTKWVNAQEARAKTNTMNAQIRLLDYPELSRKSRATMDIEAAEARIKNNKFTVSAMASFYRWLRRYLHSCR</sequence>
<feature type="non-terminal residue" evidence="1">
    <location>
        <position position="81"/>
    </location>
</feature>